<dbReference type="PANTHER" id="PTHR12826:SF15">
    <property type="entry name" value="RIBONUCLEASE Y"/>
    <property type="match status" value="1"/>
</dbReference>
<sequence length="521" mass="59183">MENSILWIIASALLGILGFLGGVLFRRFLVEARLGSVQEKTRTLLAESEHEAERKVKEASIEAKEIVLRARAEFDQETKQRRSELQRMEHRLIQKEEMLDRKMDLLDRKEKDFINKERKLQERETRISHQERKAQSILEEQIRKLEQISGLTSQQAKEELVTKLVDEARVEAAEKVKRIEEETRELSSRKAREILSLAIQRYAADHVAETTVSVVDLPNDEMKGRIIGREGRNIRALEMATGVDLIIDDTPEAVIISCFDPIRREICRQALQRLVADGRIHPGRIEEVVNKVKKEIENGFREDGEQAMFELGLSGIHVELLKLLGRLKFRTSYSQNVLQHSKEVAYLCGLLAAELDLDPKLAKRAGLFHDIGKAVDQQMEGSHIQVGIEIAKRYGEPPEVINAIASHHEDVEASCIEAVLVDAADALSAARPGARREMLESYVKRLAKLEEIGESFKGVAKTYAIQAGREIRVMVEPEQIKDAEALFLAKDIAKKIKQEMAFPGEIRVTVIREVRAVEYAR</sequence>
<keyword evidence="2 5" id="KW-0255">Endonuclease</keyword>
<evidence type="ECO:0000256" key="6">
    <source>
        <dbReference type="NCBIfam" id="TIGR03319"/>
    </source>
</evidence>
<dbReference type="GO" id="GO:0005886">
    <property type="term" value="C:plasma membrane"/>
    <property type="evidence" value="ECO:0007669"/>
    <property type="project" value="UniProtKB-SubCell"/>
</dbReference>
<keyword evidence="3 5" id="KW-0378">Hydrolase</keyword>
<dbReference type="EMBL" id="JACPSX010000060">
    <property type="protein sequence ID" value="MBI3014162.1"/>
    <property type="molecule type" value="Genomic_DNA"/>
</dbReference>
<feature type="domain" description="HD" evidence="8">
    <location>
        <begin position="337"/>
        <end position="430"/>
    </location>
</feature>
<dbReference type="Gene3D" id="3.30.1370.10">
    <property type="entry name" value="K Homology domain, type 1"/>
    <property type="match status" value="1"/>
</dbReference>
<evidence type="ECO:0000256" key="2">
    <source>
        <dbReference type="ARBA" id="ARBA00022759"/>
    </source>
</evidence>
<dbReference type="HAMAP" id="MF_00335">
    <property type="entry name" value="RNase_Y"/>
    <property type="match status" value="1"/>
</dbReference>
<name>A0A932GNT5_UNCTE</name>
<dbReference type="InterPro" id="IPR022711">
    <property type="entry name" value="RNase_Y_N"/>
</dbReference>
<dbReference type="FunFam" id="1.10.3210.10:FF:000022">
    <property type="entry name" value="Ribonuclease Y"/>
    <property type="match status" value="1"/>
</dbReference>
<dbReference type="InterPro" id="IPR004088">
    <property type="entry name" value="KH_dom_type_1"/>
</dbReference>
<keyword evidence="4 5" id="KW-0694">RNA-binding</keyword>
<dbReference type="PROSITE" id="PS50084">
    <property type="entry name" value="KH_TYPE_1"/>
    <property type="match status" value="1"/>
</dbReference>
<dbReference type="GO" id="GO:0006402">
    <property type="term" value="P:mRNA catabolic process"/>
    <property type="evidence" value="ECO:0007669"/>
    <property type="project" value="UniProtKB-UniRule"/>
</dbReference>
<dbReference type="NCBIfam" id="TIGR03319">
    <property type="entry name" value="RNase_Y"/>
    <property type="match status" value="1"/>
</dbReference>
<comment type="caution">
    <text evidence="9">The sequence shown here is derived from an EMBL/GenBank/DDBJ whole genome shotgun (WGS) entry which is preliminary data.</text>
</comment>
<protein>
    <recommendedName>
        <fullName evidence="5 6">Ribonuclease Y</fullName>
        <shortName evidence="5">RNase Y</shortName>
        <ecNumber evidence="5 6">3.1.-.-</ecNumber>
    </recommendedName>
</protein>
<dbReference type="SUPFAM" id="SSF54791">
    <property type="entry name" value="Eukaryotic type KH-domain (KH-domain type I)"/>
    <property type="match status" value="1"/>
</dbReference>
<keyword evidence="5" id="KW-0472">Membrane</keyword>
<accession>A0A932GNT5</accession>
<dbReference type="InterPro" id="IPR004087">
    <property type="entry name" value="KH_dom"/>
</dbReference>
<dbReference type="InterPro" id="IPR036612">
    <property type="entry name" value="KH_dom_type_1_sf"/>
</dbReference>
<dbReference type="CDD" id="cd00077">
    <property type="entry name" value="HDc"/>
    <property type="match status" value="1"/>
</dbReference>
<evidence type="ECO:0000259" key="8">
    <source>
        <dbReference type="PROSITE" id="PS51831"/>
    </source>
</evidence>
<reference evidence="9" key="1">
    <citation type="submission" date="2020-07" db="EMBL/GenBank/DDBJ databases">
        <title>Huge and variable diversity of episymbiotic CPR bacteria and DPANN archaea in groundwater ecosystems.</title>
        <authorList>
            <person name="He C.Y."/>
            <person name="Keren R."/>
            <person name="Whittaker M."/>
            <person name="Farag I.F."/>
            <person name="Doudna J."/>
            <person name="Cate J.H.D."/>
            <person name="Banfield J.F."/>
        </authorList>
    </citation>
    <scope>NUCLEOTIDE SEQUENCE</scope>
    <source>
        <strain evidence="9">NC_groundwater_717_Ag_S-0.2um_59_8</strain>
    </source>
</reference>
<dbReference type="SUPFAM" id="SSF109604">
    <property type="entry name" value="HD-domain/PDEase-like"/>
    <property type="match status" value="1"/>
</dbReference>
<keyword evidence="5" id="KW-1133">Transmembrane helix</keyword>
<evidence type="ECO:0000256" key="4">
    <source>
        <dbReference type="ARBA" id="ARBA00022884"/>
    </source>
</evidence>
<keyword evidence="7" id="KW-0175">Coiled coil</keyword>
<dbReference type="Pfam" id="PF01966">
    <property type="entry name" value="HD"/>
    <property type="match status" value="1"/>
</dbReference>
<keyword evidence="5" id="KW-0812">Transmembrane</keyword>
<dbReference type="GO" id="GO:0003723">
    <property type="term" value="F:RNA binding"/>
    <property type="evidence" value="ECO:0007669"/>
    <property type="project" value="UniProtKB-UniRule"/>
</dbReference>
<evidence type="ECO:0000256" key="1">
    <source>
        <dbReference type="ARBA" id="ARBA00022722"/>
    </source>
</evidence>
<evidence type="ECO:0000256" key="7">
    <source>
        <dbReference type="SAM" id="Coils"/>
    </source>
</evidence>
<comment type="similarity">
    <text evidence="5">Belongs to the RNase Y family.</text>
</comment>
<comment type="subcellular location">
    <subcellularLocation>
        <location evidence="5">Cell membrane</location>
        <topology evidence="5">Single-pass membrane protein</topology>
    </subcellularLocation>
</comment>
<keyword evidence="5" id="KW-1003">Cell membrane</keyword>
<dbReference type="InterPro" id="IPR006675">
    <property type="entry name" value="HDIG_dom"/>
</dbReference>
<dbReference type="PANTHER" id="PTHR12826">
    <property type="entry name" value="RIBONUCLEASE Y"/>
    <property type="match status" value="1"/>
</dbReference>
<dbReference type="PROSITE" id="PS51831">
    <property type="entry name" value="HD"/>
    <property type="match status" value="1"/>
</dbReference>
<dbReference type="GO" id="GO:0004521">
    <property type="term" value="F:RNA endonuclease activity"/>
    <property type="evidence" value="ECO:0007669"/>
    <property type="project" value="UniProtKB-UniRule"/>
</dbReference>
<dbReference type="AlphaFoldDB" id="A0A932GNT5"/>
<gene>
    <name evidence="5 9" type="primary">rny</name>
    <name evidence="9" type="ORF">HYY65_03640</name>
</gene>
<dbReference type="GO" id="GO:0016787">
    <property type="term" value="F:hydrolase activity"/>
    <property type="evidence" value="ECO:0007669"/>
    <property type="project" value="UniProtKB-KW"/>
</dbReference>
<dbReference type="Proteomes" id="UP000741360">
    <property type="component" value="Unassembled WGS sequence"/>
</dbReference>
<dbReference type="SMART" id="SM00471">
    <property type="entry name" value="HDc"/>
    <property type="match status" value="1"/>
</dbReference>
<evidence type="ECO:0000313" key="9">
    <source>
        <dbReference type="EMBL" id="MBI3014162.1"/>
    </source>
</evidence>
<proteinExistence type="inferred from homology"/>
<comment type="function">
    <text evidence="5">Endoribonuclease that initiates mRNA decay.</text>
</comment>
<evidence type="ECO:0000256" key="3">
    <source>
        <dbReference type="ARBA" id="ARBA00022801"/>
    </source>
</evidence>
<organism evidence="9 10">
    <name type="scientific">Tectimicrobiota bacterium</name>
    <dbReference type="NCBI Taxonomy" id="2528274"/>
    <lineage>
        <taxon>Bacteria</taxon>
        <taxon>Pseudomonadati</taxon>
        <taxon>Nitrospinota/Tectimicrobiota group</taxon>
        <taxon>Candidatus Tectimicrobiota</taxon>
    </lineage>
</organism>
<dbReference type="Pfam" id="PF12072">
    <property type="entry name" value="RNase_Y_N"/>
    <property type="match status" value="1"/>
</dbReference>
<dbReference type="InterPro" id="IPR017705">
    <property type="entry name" value="Ribonuclease_Y"/>
</dbReference>
<evidence type="ECO:0000256" key="5">
    <source>
        <dbReference type="HAMAP-Rule" id="MF_00335"/>
    </source>
</evidence>
<evidence type="ECO:0000313" key="10">
    <source>
        <dbReference type="Proteomes" id="UP000741360"/>
    </source>
</evidence>
<keyword evidence="1 5" id="KW-0540">Nuclease</keyword>
<dbReference type="Gene3D" id="1.10.3210.10">
    <property type="entry name" value="Hypothetical protein af1432"/>
    <property type="match status" value="1"/>
</dbReference>
<feature type="coiled-coil region" evidence="7">
    <location>
        <begin position="85"/>
        <end position="140"/>
    </location>
</feature>
<dbReference type="Pfam" id="PF00013">
    <property type="entry name" value="KH_1"/>
    <property type="match status" value="1"/>
</dbReference>
<dbReference type="NCBIfam" id="TIGR00277">
    <property type="entry name" value="HDIG"/>
    <property type="match status" value="1"/>
</dbReference>
<dbReference type="EC" id="3.1.-.-" evidence="5 6"/>
<dbReference type="CDD" id="cd22431">
    <property type="entry name" value="KH-I_RNaseY"/>
    <property type="match status" value="1"/>
</dbReference>
<feature type="transmembrane region" description="Helical" evidence="5">
    <location>
        <begin position="6"/>
        <end position="25"/>
    </location>
</feature>
<dbReference type="InterPro" id="IPR003607">
    <property type="entry name" value="HD/PDEase_dom"/>
</dbReference>
<dbReference type="SMART" id="SM00322">
    <property type="entry name" value="KH"/>
    <property type="match status" value="1"/>
</dbReference>
<dbReference type="InterPro" id="IPR006674">
    <property type="entry name" value="HD_domain"/>
</dbReference>